<name>A0A4Z2FQC9_9TELE</name>
<dbReference type="AlphaFoldDB" id="A0A4Z2FQC9"/>
<protein>
    <submittedName>
        <fullName evidence="1">Uncharacterized protein</fullName>
    </submittedName>
</protein>
<gene>
    <name evidence="1" type="ORF">EYF80_046734</name>
</gene>
<proteinExistence type="predicted"/>
<sequence>MAGEEEPLWSLAAPQRNSTLERKPATLIFSLNVQLLYRTSDGVVIYDAVRSPACVVDTPAGGCHEMVIAPTPCGENLVDKHTR</sequence>
<keyword evidence="2" id="KW-1185">Reference proteome</keyword>
<reference evidence="1 2" key="1">
    <citation type="submission" date="2019-03" db="EMBL/GenBank/DDBJ databases">
        <title>First draft genome of Liparis tanakae, snailfish: a comprehensive survey of snailfish specific genes.</title>
        <authorList>
            <person name="Kim W."/>
            <person name="Song I."/>
            <person name="Jeong J.-H."/>
            <person name="Kim D."/>
            <person name="Kim S."/>
            <person name="Ryu S."/>
            <person name="Song J.Y."/>
            <person name="Lee S.K."/>
        </authorList>
    </citation>
    <scope>NUCLEOTIDE SEQUENCE [LARGE SCALE GENOMIC DNA]</scope>
    <source>
        <tissue evidence="1">Muscle</tissue>
    </source>
</reference>
<evidence type="ECO:0000313" key="1">
    <source>
        <dbReference type="EMBL" id="TNN43080.1"/>
    </source>
</evidence>
<evidence type="ECO:0000313" key="2">
    <source>
        <dbReference type="Proteomes" id="UP000314294"/>
    </source>
</evidence>
<organism evidence="1 2">
    <name type="scientific">Liparis tanakae</name>
    <name type="common">Tanaka's snailfish</name>
    <dbReference type="NCBI Taxonomy" id="230148"/>
    <lineage>
        <taxon>Eukaryota</taxon>
        <taxon>Metazoa</taxon>
        <taxon>Chordata</taxon>
        <taxon>Craniata</taxon>
        <taxon>Vertebrata</taxon>
        <taxon>Euteleostomi</taxon>
        <taxon>Actinopterygii</taxon>
        <taxon>Neopterygii</taxon>
        <taxon>Teleostei</taxon>
        <taxon>Neoteleostei</taxon>
        <taxon>Acanthomorphata</taxon>
        <taxon>Eupercaria</taxon>
        <taxon>Perciformes</taxon>
        <taxon>Cottioidei</taxon>
        <taxon>Cottales</taxon>
        <taxon>Liparidae</taxon>
        <taxon>Liparis</taxon>
    </lineage>
</organism>
<accession>A0A4Z2FQC9</accession>
<dbReference type="Proteomes" id="UP000314294">
    <property type="component" value="Unassembled WGS sequence"/>
</dbReference>
<dbReference type="EMBL" id="SRLO01000992">
    <property type="protein sequence ID" value="TNN43080.1"/>
    <property type="molecule type" value="Genomic_DNA"/>
</dbReference>
<comment type="caution">
    <text evidence="1">The sequence shown here is derived from an EMBL/GenBank/DDBJ whole genome shotgun (WGS) entry which is preliminary data.</text>
</comment>